<comment type="function">
    <text evidence="1">Thiol-specific peroxidase that catalyzes the reduction of hydrogen peroxide and organic hydroperoxides to water and alcohols, respectively. Plays a role in cell protection against oxidative stress by detoxifying peroxides and as sensor of hydrogen peroxide-mediated signaling events.</text>
</comment>
<proteinExistence type="inferred from homology"/>
<dbReference type="Gene3D" id="3.40.30.10">
    <property type="entry name" value="Glutaredoxin"/>
    <property type="match status" value="1"/>
</dbReference>
<organism evidence="11 12">
    <name type="scientific">Equus caballus</name>
    <name type="common">Horse</name>
    <dbReference type="NCBI Taxonomy" id="9796"/>
    <lineage>
        <taxon>Eukaryota</taxon>
        <taxon>Metazoa</taxon>
        <taxon>Chordata</taxon>
        <taxon>Craniata</taxon>
        <taxon>Vertebrata</taxon>
        <taxon>Euteleostomi</taxon>
        <taxon>Mammalia</taxon>
        <taxon>Eutheria</taxon>
        <taxon>Laurasiatheria</taxon>
        <taxon>Perissodactyla</taxon>
        <taxon>Equidae</taxon>
        <taxon>Equus</taxon>
    </lineage>
</organism>
<dbReference type="Proteomes" id="UP000002281">
    <property type="component" value="Chromosome 4"/>
</dbReference>
<comment type="catalytic activity">
    <reaction evidence="7">
        <text>a hydroperoxide + [thioredoxin]-dithiol = an alcohol + [thioredoxin]-disulfide + H2O</text>
        <dbReference type="Rhea" id="RHEA:62620"/>
        <dbReference type="Rhea" id="RHEA-COMP:10698"/>
        <dbReference type="Rhea" id="RHEA-COMP:10700"/>
        <dbReference type="ChEBI" id="CHEBI:15377"/>
        <dbReference type="ChEBI" id="CHEBI:29950"/>
        <dbReference type="ChEBI" id="CHEBI:30879"/>
        <dbReference type="ChEBI" id="CHEBI:35924"/>
        <dbReference type="ChEBI" id="CHEBI:50058"/>
        <dbReference type="EC" id="1.11.1.24"/>
    </reaction>
</comment>
<sequence>AFTCRVSMTLLIFGDAILSVLAFEWEPGNKVTLVEFKDKKGGLFGVPGAFIPNCFWTHLRRSVQQAGALKAWVIQVAAVRSVNDVLVTEEWGPAHNVEGKAWLSADPTGAFGKETDLLLDDSLRFCMVIEDGRVKSLNGELDGTGLTCSLVSSILCLL</sequence>
<protein>
    <recommendedName>
        <fullName evidence="3">thioredoxin-dependent peroxiredoxin</fullName>
        <ecNumber evidence="3">1.11.1.24</ecNumber>
    </recommendedName>
</protein>
<feature type="chain" id="PRO_5040201830" description="thioredoxin-dependent peroxiredoxin" evidence="9">
    <location>
        <begin position="23"/>
        <end position="158"/>
    </location>
</feature>
<dbReference type="InterPro" id="IPR013740">
    <property type="entry name" value="Redoxin"/>
</dbReference>
<evidence type="ECO:0000256" key="6">
    <source>
        <dbReference type="ARBA" id="ARBA00023002"/>
    </source>
</evidence>
<dbReference type="PANTHER" id="PTHR10430:SF16">
    <property type="entry name" value="PEROXIREDOXIN-5, MITOCHONDRIAL"/>
    <property type="match status" value="1"/>
</dbReference>
<feature type="domain" description="Redoxin" evidence="10">
    <location>
        <begin position="26"/>
        <end position="138"/>
    </location>
</feature>
<dbReference type="GO" id="GO:0005739">
    <property type="term" value="C:mitochondrion"/>
    <property type="evidence" value="ECO:0000318"/>
    <property type="project" value="GO_Central"/>
</dbReference>
<evidence type="ECO:0000256" key="5">
    <source>
        <dbReference type="ARBA" id="ARBA00022862"/>
    </source>
</evidence>
<dbReference type="Bgee" id="ENSECAG00000036562">
    <property type="expression patterns" value="Expressed in trophectoderm and 18 other cell types or tissues"/>
</dbReference>
<comment type="similarity">
    <text evidence="2">Belongs to the peroxiredoxin family. Prx5 subfamily.</text>
</comment>
<dbReference type="GO" id="GO:0045454">
    <property type="term" value="P:cell redox homeostasis"/>
    <property type="evidence" value="ECO:0000318"/>
    <property type="project" value="GO_Central"/>
</dbReference>
<dbReference type="InterPro" id="IPR037944">
    <property type="entry name" value="PRX5-like"/>
</dbReference>
<dbReference type="GO" id="GO:0034599">
    <property type="term" value="P:cellular response to oxidative stress"/>
    <property type="evidence" value="ECO:0000318"/>
    <property type="project" value="GO_Central"/>
</dbReference>
<evidence type="ECO:0000313" key="11">
    <source>
        <dbReference type="Ensembl" id="ENSECAP00000038121.2"/>
    </source>
</evidence>
<reference evidence="11 12" key="1">
    <citation type="journal article" date="2009" name="Science">
        <title>Genome sequence, comparative analysis, and population genetics of the domestic horse.</title>
        <authorList>
            <consortium name="Broad Institute Genome Sequencing Platform"/>
            <consortium name="Broad Institute Whole Genome Assembly Team"/>
            <person name="Wade C.M."/>
            <person name="Giulotto E."/>
            <person name="Sigurdsson S."/>
            <person name="Zoli M."/>
            <person name="Gnerre S."/>
            <person name="Imsland F."/>
            <person name="Lear T.L."/>
            <person name="Adelson D.L."/>
            <person name="Bailey E."/>
            <person name="Bellone R.R."/>
            <person name="Bloecker H."/>
            <person name="Distl O."/>
            <person name="Edgar R.C."/>
            <person name="Garber M."/>
            <person name="Leeb T."/>
            <person name="Mauceli E."/>
            <person name="MacLeod J.N."/>
            <person name="Penedo M.C.T."/>
            <person name="Raison J.M."/>
            <person name="Sharpe T."/>
            <person name="Vogel J."/>
            <person name="Andersson L."/>
            <person name="Antczak D.F."/>
            <person name="Biagi T."/>
            <person name="Binns M.M."/>
            <person name="Chowdhary B.P."/>
            <person name="Coleman S.J."/>
            <person name="Della Valle G."/>
            <person name="Fryc S."/>
            <person name="Guerin G."/>
            <person name="Hasegawa T."/>
            <person name="Hill E.W."/>
            <person name="Jurka J."/>
            <person name="Kiialainen A."/>
            <person name="Lindgren G."/>
            <person name="Liu J."/>
            <person name="Magnani E."/>
            <person name="Mickelson J.R."/>
            <person name="Murray J."/>
            <person name="Nergadze S.G."/>
            <person name="Onofrio R."/>
            <person name="Pedroni S."/>
            <person name="Piras M.F."/>
            <person name="Raudsepp T."/>
            <person name="Rocchi M."/>
            <person name="Roeed K.H."/>
            <person name="Ryder O.A."/>
            <person name="Searle S."/>
            <person name="Skow L."/>
            <person name="Swinburne J.E."/>
            <person name="Syvaenen A.C."/>
            <person name="Tozaki T."/>
            <person name="Valberg S.J."/>
            <person name="Vaudin M."/>
            <person name="White J.R."/>
            <person name="Zody M.C."/>
            <person name="Lander E.S."/>
            <person name="Lindblad-Toh K."/>
        </authorList>
    </citation>
    <scope>NUCLEOTIDE SEQUENCE [LARGE SCALE GENOMIC DNA]</scope>
    <source>
        <strain evidence="11 12">Thoroughbred</strain>
    </source>
</reference>
<keyword evidence="4" id="KW-0575">Peroxidase</keyword>
<feature type="active site" description="Cysteine sulfenic acid (-SOH) intermediate" evidence="8">
    <location>
        <position position="54"/>
    </location>
</feature>
<evidence type="ECO:0000256" key="7">
    <source>
        <dbReference type="ARBA" id="ARBA00049091"/>
    </source>
</evidence>
<name>A0A3Q2HXM2_HORSE</name>
<accession>A0A3Q2HXM2</accession>
<reference evidence="11" key="2">
    <citation type="submission" date="2025-08" db="UniProtKB">
        <authorList>
            <consortium name="Ensembl"/>
        </authorList>
    </citation>
    <scope>IDENTIFICATION</scope>
    <source>
        <strain evidence="11">Thoroughbred</strain>
    </source>
</reference>
<keyword evidence="12" id="KW-1185">Reference proteome</keyword>
<dbReference type="AlphaFoldDB" id="A0A3Q2HXM2"/>
<dbReference type="STRING" id="9796.ENSECAP00000038121"/>
<dbReference type="GeneTree" id="ENSGT00390000018173"/>
<evidence type="ECO:0000259" key="10">
    <source>
        <dbReference type="Pfam" id="PF08534"/>
    </source>
</evidence>
<dbReference type="Ensembl" id="ENSECAT00000064771.2">
    <property type="protein sequence ID" value="ENSECAP00000038121.2"/>
    <property type="gene ID" value="ENSECAG00000036562.2"/>
</dbReference>
<evidence type="ECO:0000256" key="9">
    <source>
        <dbReference type="SAM" id="SignalP"/>
    </source>
</evidence>
<feature type="signal peptide" evidence="9">
    <location>
        <begin position="1"/>
        <end position="22"/>
    </location>
</feature>
<dbReference type="PANTHER" id="PTHR10430">
    <property type="entry name" value="PEROXIREDOXIN"/>
    <property type="match status" value="1"/>
</dbReference>
<keyword evidence="6" id="KW-0560">Oxidoreductase</keyword>
<evidence type="ECO:0000256" key="2">
    <source>
        <dbReference type="ARBA" id="ARBA00010505"/>
    </source>
</evidence>
<evidence type="ECO:0000256" key="3">
    <source>
        <dbReference type="ARBA" id="ARBA00013017"/>
    </source>
</evidence>
<dbReference type="Pfam" id="PF08534">
    <property type="entry name" value="Redoxin"/>
    <property type="match status" value="1"/>
</dbReference>
<dbReference type="InParanoid" id="A0A3Q2HXM2"/>
<dbReference type="InterPro" id="IPR036249">
    <property type="entry name" value="Thioredoxin-like_sf"/>
</dbReference>
<evidence type="ECO:0000256" key="8">
    <source>
        <dbReference type="PIRSR" id="PIRSR637944-1"/>
    </source>
</evidence>
<dbReference type="GO" id="GO:0005777">
    <property type="term" value="C:peroxisome"/>
    <property type="evidence" value="ECO:0000318"/>
    <property type="project" value="GO_Central"/>
</dbReference>
<evidence type="ECO:0000313" key="12">
    <source>
        <dbReference type="Proteomes" id="UP000002281"/>
    </source>
</evidence>
<evidence type="ECO:0000256" key="4">
    <source>
        <dbReference type="ARBA" id="ARBA00022559"/>
    </source>
</evidence>
<dbReference type="GO" id="GO:0005737">
    <property type="term" value="C:cytoplasm"/>
    <property type="evidence" value="ECO:0000318"/>
    <property type="project" value="GO_Central"/>
</dbReference>
<evidence type="ECO:0000256" key="1">
    <source>
        <dbReference type="ARBA" id="ARBA00003330"/>
    </source>
</evidence>
<keyword evidence="5" id="KW-0049">Antioxidant</keyword>
<dbReference type="PaxDb" id="9796-ENSECAP00000038121"/>
<dbReference type="SUPFAM" id="SSF52833">
    <property type="entry name" value="Thioredoxin-like"/>
    <property type="match status" value="1"/>
</dbReference>
<dbReference type="GO" id="GO:0008379">
    <property type="term" value="F:thioredoxin peroxidase activity"/>
    <property type="evidence" value="ECO:0000318"/>
    <property type="project" value="GO_Central"/>
</dbReference>
<reference evidence="11" key="3">
    <citation type="submission" date="2025-09" db="UniProtKB">
        <authorList>
            <consortium name="Ensembl"/>
        </authorList>
    </citation>
    <scope>IDENTIFICATION</scope>
    <source>
        <strain evidence="11">Thoroughbred</strain>
    </source>
</reference>
<dbReference type="GO" id="GO:0042744">
    <property type="term" value="P:hydrogen peroxide catabolic process"/>
    <property type="evidence" value="ECO:0000318"/>
    <property type="project" value="GO_Central"/>
</dbReference>
<dbReference type="EC" id="1.11.1.24" evidence="3"/>
<keyword evidence="9" id="KW-0732">Signal</keyword>